<comment type="catalytic activity">
    <reaction evidence="12 15">
        <text>Couples ATP hydrolysis with the unwinding of duplex DNA by translocating in the 3'-5' direction.</text>
        <dbReference type="EC" id="5.6.2.4"/>
    </reaction>
</comment>
<dbReference type="Proteomes" id="UP001631949">
    <property type="component" value="Unassembled WGS sequence"/>
</dbReference>
<evidence type="ECO:0000256" key="2">
    <source>
        <dbReference type="ARBA" id="ARBA00017846"/>
    </source>
</evidence>
<dbReference type="Gene3D" id="2.40.50.140">
    <property type="entry name" value="Nucleic acid-binding proteins"/>
    <property type="match status" value="1"/>
</dbReference>
<gene>
    <name evidence="18" type="primary">recG</name>
    <name evidence="18" type="ORF">ACKQTC_09100</name>
</gene>
<dbReference type="InterPro" id="IPR045562">
    <property type="entry name" value="RecG_dom3_C"/>
</dbReference>
<evidence type="ECO:0000259" key="17">
    <source>
        <dbReference type="PROSITE" id="PS51194"/>
    </source>
</evidence>
<keyword evidence="3 15" id="KW-0547">Nucleotide-binding</keyword>
<keyword evidence="6 15" id="KW-0347">Helicase</keyword>
<dbReference type="NCBIfam" id="TIGR00643">
    <property type="entry name" value="recG"/>
    <property type="match status" value="1"/>
</dbReference>
<keyword evidence="19" id="KW-1185">Reference proteome</keyword>
<comment type="similarity">
    <text evidence="1 15">Belongs to the helicase family. RecG subfamily.</text>
</comment>
<keyword evidence="7 15" id="KW-0067">ATP-binding</keyword>
<evidence type="ECO:0000256" key="5">
    <source>
        <dbReference type="ARBA" id="ARBA00022801"/>
    </source>
</evidence>
<keyword evidence="9 15" id="KW-0233">DNA recombination</keyword>
<keyword evidence="10 15" id="KW-0234">DNA repair</keyword>
<evidence type="ECO:0000256" key="12">
    <source>
        <dbReference type="ARBA" id="ARBA00034617"/>
    </source>
</evidence>
<evidence type="ECO:0000256" key="9">
    <source>
        <dbReference type="ARBA" id="ARBA00023172"/>
    </source>
</evidence>
<organism evidence="18 19">
    <name type="scientific">Peptococcus simiae</name>
    <dbReference type="NCBI Taxonomy" id="1643805"/>
    <lineage>
        <taxon>Bacteria</taxon>
        <taxon>Bacillati</taxon>
        <taxon>Bacillota</taxon>
        <taxon>Clostridia</taxon>
        <taxon>Eubacteriales</taxon>
        <taxon>Peptococcaceae</taxon>
        <taxon>Peptococcus</taxon>
    </lineage>
</organism>
<keyword evidence="4 15" id="KW-0227">DNA damage</keyword>
<dbReference type="PANTHER" id="PTHR47964">
    <property type="entry name" value="ATP-DEPENDENT DNA HELICASE HOMOLOG RECG, CHLOROPLASTIC"/>
    <property type="match status" value="1"/>
</dbReference>
<dbReference type="RefSeq" id="WP_408978128.1">
    <property type="nucleotide sequence ID" value="NZ_JBJUVG010000023.1"/>
</dbReference>
<protein>
    <recommendedName>
        <fullName evidence="2 15">ATP-dependent DNA helicase RecG</fullName>
        <ecNumber evidence="13 15">5.6.2.4</ecNumber>
    </recommendedName>
</protein>
<dbReference type="GO" id="GO:0016787">
    <property type="term" value="F:hydrolase activity"/>
    <property type="evidence" value="ECO:0007669"/>
    <property type="project" value="UniProtKB-KW"/>
</dbReference>
<dbReference type="InterPro" id="IPR033454">
    <property type="entry name" value="RecG_wedge"/>
</dbReference>
<dbReference type="Pfam" id="PF00271">
    <property type="entry name" value="Helicase_C"/>
    <property type="match status" value="1"/>
</dbReference>
<dbReference type="SMART" id="SM00490">
    <property type="entry name" value="HELICc"/>
    <property type="match status" value="1"/>
</dbReference>
<comment type="caution">
    <text evidence="18">The sequence shown here is derived from an EMBL/GenBank/DDBJ whole genome shotgun (WGS) entry which is preliminary data.</text>
</comment>
<feature type="domain" description="Helicase ATP-binding" evidence="16">
    <location>
        <begin position="268"/>
        <end position="429"/>
    </location>
</feature>
<dbReference type="InterPro" id="IPR011545">
    <property type="entry name" value="DEAD/DEAH_box_helicase_dom"/>
</dbReference>
<dbReference type="SUPFAM" id="SSF52540">
    <property type="entry name" value="P-loop containing nucleoside triphosphate hydrolases"/>
    <property type="match status" value="1"/>
</dbReference>
<dbReference type="CDD" id="cd17992">
    <property type="entry name" value="DEXHc_RecG"/>
    <property type="match status" value="1"/>
</dbReference>
<dbReference type="PANTHER" id="PTHR47964:SF1">
    <property type="entry name" value="ATP-DEPENDENT DNA HELICASE HOMOLOG RECG, CHLOROPLASTIC"/>
    <property type="match status" value="1"/>
</dbReference>
<dbReference type="InterPro" id="IPR014001">
    <property type="entry name" value="Helicase_ATP-bd"/>
</dbReference>
<keyword evidence="11" id="KW-0413">Isomerase</keyword>
<evidence type="ECO:0000256" key="15">
    <source>
        <dbReference type="RuleBase" id="RU363016"/>
    </source>
</evidence>
<evidence type="ECO:0000313" key="19">
    <source>
        <dbReference type="Proteomes" id="UP001631949"/>
    </source>
</evidence>
<evidence type="ECO:0000256" key="14">
    <source>
        <dbReference type="ARBA" id="ARBA00048988"/>
    </source>
</evidence>
<evidence type="ECO:0000256" key="3">
    <source>
        <dbReference type="ARBA" id="ARBA00022741"/>
    </source>
</evidence>
<evidence type="ECO:0000256" key="10">
    <source>
        <dbReference type="ARBA" id="ARBA00023204"/>
    </source>
</evidence>
<dbReference type="InterPro" id="IPR012340">
    <property type="entry name" value="NA-bd_OB-fold"/>
</dbReference>
<dbReference type="InterPro" id="IPR001650">
    <property type="entry name" value="Helicase_C-like"/>
</dbReference>
<evidence type="ECO:0000313" key="18">
    <source>
        <dbReference type="EMBL" id="MFM9414522.1"/>
    </source>
</evidence>
<comment type="function">
    <text evidence="15">Plays a critical role in recombination and DNA repair. Helps process Holliday junction intermediates to mature products by catalyzing branch migration. Has replication fork regression activity, unwinds stalled or blocked replication forks to make a HJ that can be resolved. Has a DNA unwinding activity characteristic of a DNA helicase with 3'-5' polarity.</text>
</comment>
<keyword evidence="5 15" id="KW-0378">Hydrolase</keyword>
<dbReference type="SMART" id="SM00487">
    <property type="entry name" value="DEXDc"/>
    <property type="match status" value="1"/>
</dbReference>
<evidence type="ECO:0000256" key="1">
    <source>
        <dbReference type="ARBA" id="ARBA00007504"/>
    </source>
</evidence>
<feature type="domain" description="Helicase C-terminal" evidence="17">
    <location>
        <begin position="451"/>
        <end position="608"/>
    </location>
</feature>
<evidence type="ECO:0000256" key="7">
    <source>
        <dbReference type="ARBA" id="ARBA00022840"/>
    </source>
</evidence>
<dbReference type="Pfam" id="PF17191">
    <property type="entry name" value="RecG_wedge"/>
    <property type="match status" value="1"/>
</dbReference>
<dbReference type="EMBL" id="JBJUVG010000023">
    <property type="protein sequence ID" value="MFM9414522.1"/>
    <property type="molecule type" value="Genomic_DNA"/>
</dbReference>
<dbReference type="InterPro" id="IPR027417">
    <property type="entry name" value="P-loop_NTPase"/>
</dbReference>
<reference evidence="18 19" key="1">
    <citation type="journal article" date="2016" name="Int. J. Syst. Evol. Microbiol.">
        <title>Peptococcus simiae sp. nov., isolated from rhesus macaque faeces and emended description of the genus Peptococcus.</title>
        <authorList>
            <person name="Shkoporov A.N."/>
            <person name="Efimov B.A."/>
            <person name="Kondova I."/>
            <person name="Ouwerling B."/>
            <person name="Chaplin A.V."/>
            <person name="Shcherbakova V.A."/>
            <person name="Langermans J.A.M."/>
        </authorList>
    </citation>
    <scope>NUCLEOTIDE SEQUENCE [LARGE SCALE GENOMIC DNA]</scope>
    <source>
        <strain evidence="18 19">M108</strain>
    </source>
</reference>
<sequence length="671" mass="74241">MTRLLTDPVTVLKGVGSKRASQFGILGIRTLFDLVQHYPFRYDDYTEVKPVGTWIDGETVAYAGRVVSVENARTRTGKSLVKALLEGPQGEVVATWFGRWQLDRQLSHGRPLFCVGRVNARFSREIVVTRHVFLKDLAEADQYRRIEPVYATTEGLSGKVIQDAVSQVLAGLPLMKDIWPQGTSLCPIPKAWQLVHQPPSRAALDEALKALKTLEFMLLILWAQERGGDRQRGVAHPVADDLTRGYLAALPYELTVDQKKAVDAIWADMASPYQMHRLLQGDVGSGKTTVAILALLRAVAGGHQGALMAPTEILATQHELTMKEDLARYDIRVETLTGSLSPKVRQERLADLAAGDIDLVIGTHALFEPDVVFKDLSCVVIDEQHRFGVRQRQLLTEKGLHPDLLVMTATPIPRSLALTVYGDLDLTLIQSMPPGRQPIKTYVMGSHKREGLYDFLRTHMVAGERVYMVCPLVEESEKLDLQNAESLYSHLAETVFPDFSIGLLHGRMKATDKAAVMADFAAGQLQMVVSTTVIEVGVNVPEATIMVIENADRFGLAQLHQLRGRVGRGSSQSYCFLVSDNRGPEARARLELMSRTSDGFEIAEADLAQRGPGELLGLRQSGQGVFRLADPVRDQALVLVARDLAKAVQARDEVPPLLTAYMNDMRRRMMS</sequence>
<accession>A0ABW9H0Z3</accession>
<evidence type="ECO:0000256" key="13">
    <source>
        <dbReference type="ARBA" id="ARBA00034808"/>
    </source>
</evidence>
<evidence type="ECO:0000259" key="16">
    <source>
        <dbReference type="PROSITE" id="PS51192"/>
    </source>
</evidence>
<name>A0ABW9H0Z3_9FIRM</name>
<evidence type="ECO:0000256" key="6">
    <source>
        <dbReference type="ARBA" id="ARBA00022806"/>
    </source>
</evidence>
<dbReference type="Gene3D" id="3.40.50.300">
    <property type="entry name" value="P-loop containing nucleotide triphosphate hydrolases"/>
    <property type="match status" value="2"/>
</dbReference>
<proteinExistence type="inferred from homology"/>
<dbReference type="InterPro" id="IPR004609">
    <property type="entry name" value="ATP-dep_DNA_helicase_RecG"/>
</dbReference>
<evidence type="ECO:0000256" key="8">
    <source>
        <dbReference type="ARBA" id="ARBA00023125"/>
    </source>
</evidence>
<comment type="catalytic activity">
    <reaction evidence="14 15">
        <text>ATP + H2O = ADP + phosphate + H(+)</text>
        <dbReference type="Rhea" id="RHEA:13065"/>
        <dbReference type="ChEBI" id="CHEBI:15377"/>
        <dbReference type="ChEBI" id="CHEBI:15378"/>
        <dbReference type="ChEBI" id="CHEBI:30616"/>
        <dbReference type="ChEBI" id="CHEBI:43474"/>
        <dbReference type="ChEBI" id="CHEBI:456216"/>
        <dbReference type="EC" id="5.6.2.4"/>
    </reaction>
</comment>
<dbReference type="Pfam" id="PF19833">
    <property type="entry name" value="RecG_dom3_C"/>
    <property type="match status" value="1"/>
</dbReference>
<dbReference type="GO" id="GO:0003678">
    <property type="term" value="F:DNA helicase activity"/>
    <property type="evidence" value="ECO:0007669"/>
    <property type="project" value="UniProtKB-EC"/>
</dbReference>
<dbReference type="SUPFAM" id="SSF50249">
    <property type="entry name" value="Nucleic acid-binding proteins"/>
    <property type="match status" value="1"/>
</dbReference>
<dbReference type="PROSITE" id="PS51192">
    <property type="entry name" value="HELICASE_ATP_BIND_1"/>
    <property type="match status" value="1"/>
</dbReference>
<evidence type="ECO:0000256" key="11">
    <source>
        <dbReference type="ARBA" id="ARBA00023235"/>
    </source>
</evidence>
<dbReference type="InterPro" id="IPR047112">
    <property type="entry name" value="RecG/Mfd"/>
</dbReference>
<dbReference type="NCBIfam" id="NF008168">
    <property type="entry name" value="PRK10917.2-2"/>
    <property type="match status" value="1"/>
</dbReference>
<dbReference type="EC" id="5.6.2.4" evidence="13 15"/>
<dbReference type="Pfam" id="PF00270">
    <property type="entry name" value="DEAD"/>
    <property type="match status" value="1"/>
</dbReference>
<dbReference type="NCBIfam" id="NF008165">
    <property type="entry name" value="PRK10917.1-3"/>
    <property type="match status" value="1"/>
</dbReference>
<dbReference type="PROSITE" id="PS51194">
    <property type="entry name" value="HELICASE_CTER"/>
    <property type="match status" value="1"/>
</dbReference>
<keyword evidence="8" id="KW-0238">DNA-binding</keyword>
<evidence type="ECO:0000256" key="4">
    <source>
        <dbReference type="ARBA" id="ARBA00022763"/>
    </source>
</evidence>